<dbReference type="PANTHER" id="PTHR48022:SF14">
    <property type="entry name" value="MAJOR FACILITATOR SUPERFAMILY (MFS) PROFILE DOMAIN-CONTAINING PROTEIN-RELATED"/>
    <property type="match status" value="1"/>
</dbReference>
<feature type="transmembrane region" description="Helical" evidence="9">
    <location>
        <begin position="424"/>
        <end position="451"/>
    </location>
</feature>
<feature type="domain" description="Major facilitator superfamily (MFS) profile" evidence="10">
    <location>
        <begin position="73"/>
        <end position="516"/>
    </location>
</feature>
<keyword evidence="6 9" id="KW-0472">Membrane</keyword>
<evidence type="ECO:0000313" key="11">
    <source>
        <dbReference type="EMBL" id="CAI6244419.1"/>
    </source>
</evidence>
<name>A0A9W4U2L3_9PLEO</name>
<feature type="region of interest" description="Disordered" evidence="8">
    <location>
        <begin position="1"/>
        <end position="39"/>
    </location>
</feature>
<feature type="compositionally biased region" description="Basic and acidic residues" evidence="8">
    <location>
        <begin position="534"/>
        <end position="550"/>
    </location>
</feature>
<keyword evidence="5 9" id="KW-1133">Transmembrane helix</keyword>
<evidence type="ECO:0000256" key="5">
    <source>
        <dbReference type="ARBA" id="ARBA00022989"/>
    </source>
</evidence>
<accession>A0A9W4U2L3</accession>
<evidence type="ECO:0000256" key="1">
    <source>
        <dbReference type="ARBA" id="ARBA00004141"/>
    </source>
</evidence>
<feature type="transmembrane region" description="Helical" evidence="9">
    <location>
        <begin position="142"/>
        <end position="161"/>
    </location>
</feature>
<dbReference type="NCBIfam" id="TIGR00879">
    <property type="entry name" value="SP"/>
    <property type="match status" value="1"/>
</dbReference>
<dbReference type="PROSITE" id="PS50850">
    <property type="entry name" value="MFS"/>
    <property type="match status" value="1"/>
</dbReference>
<feature type="transmembrane region" description="Helical" evidence="9">
    <location>
        <begin position="110"/>
        <end position="130"/>
    </location>
</feature>
<dbReference type="SUPFAM" id="SSF103473">
    <property type="entry name" value="MFS general substrate transporter"/>
    <property type="match status" value="1"/>
</dbReference>
<feature type="region of interest" description="Disordered" evidence="8">
    <location>
        <begin position="534"/>
        <end position="573"/>
    </location>
</feature>
<comment type="subcellular location">
    <subcellularLocation>
        <location evidence="1">Membrane</location>
        <topology evidence="1">Multi-pass membrane protein</topology>
    </subcellularLocation>
</comment>
<comment type="similarity">
    <text evidence="2 7">Belongs to the major facilitator superfamily. Sugar transporter (TC 2.A.1.1) family.</text>
</comment>
<keyword evidence="3 7" id="KW-0813">Transport</keyword>
<feature type="transmembrane region" description="Helical" evidence="9">
    <location>
        <begin position="393"/>
        <end position="412"/>
    </location>
</feature>
<feature type="compositionally biased region" description="Low complexity" evidence="8">
    <location>
        <begin position="18"/>
        <end position="37"/>
    </location>
</feature>
<proteinExistence type="inferred from homology"/>
<dbReference type="InterPro" id="IPR005828">
    <property type="entry name" value="MFS_sugar_transport-like"/>
</dbReference>
<feature type="transmembrane region" description="Helical" evidence="9">
    <location>
        <begin position="203"/>
        <end position="224"/>
    </location>
</feature>
<evidence type="ECO:0000256" key="7">
    <source>
        <dbReference type="RuleBase" id="RU003346"/>
    </source>
</evidence>
<feature type="transmembrane region" description="Helical" evidence="9">
    <location>
        <begin position="167"/>
        <end position="191"/>
    </location>
</feature>
<dbReference type="GO" id="GO:0016020">
    <property type="term" value="C:membrane"/>
    <property type="evidence" value="ECO:0007669"/>
    <property type="project" value="UniProtKB-SubCell"/>
</dbReference>
<dbReference type="OrthoDB" id="6612291at2759"/>
<feature type="transmembrane region" description="Helical" evidence="9">
    <location>
        <begin position="494"/>
        <end position="512"/>
    </location>
</feature>
<evidence type="ECO:0000256" key="6">
    <source>
        <dbReference type="ARBA" id="ARBA00023136"/>
    </source>
</evidence>
<dbReference type="InterPro" id="IPR003663">
    <property type="entry name" value="Sugar/inositol_transpt"/>
</dbReference>
<evidence type="ECO:0000256" key="8">
    <source>
        <dbReference type="SAM" id="MobiDB-lite"/>
    </source>
</evidence>
<dbReference type="PRINTS" id="PR00171">
    <property type="entry name" value="SUGRTRNSPORT"/>
</dbReference>
<dbReference type="GO" id="GO:0005351">
    <property type="term" value="F:carbohydrate:proton symporter activity"/>
    <property type="evidence" value="ECO:0007669"/>
    <property type="project" value="TreeGrafter"/>
</dbReference>
<sequence length="573" mass="63131">MRDRTPPASAGNRHKRTTSSMSSTSSTLSSRLLESSLNDPTRPLCPESAEMAYSTIVATAPLPRKASARLLGVSMFFGLASLAWGYNIGIMATIYVHPGFIASLHKPSKAITGLITSIYYVGTWLSYLFVSHPLADRYGRRVAAATGVFTTAVGAAVQCAAQGKNGVAQMVVGRIICGFGLAIVSTSVPLYQSEISPAKHRGRYVVINHVGLVAGLAVAFWVGYGVSHWETDRGNYYGWRMSMALQFVPEAIFLLGVFLCPETPRWLVEHNQHNAAQKSLAWLRSSSPNDELVLTELKEIEEDVAQRRTTTQQDWTVLFTNRPLFNRLWRASLLQFMAQMCGNTSMKYYLPSIFMSLGIERKLTLMIGGIESTLKIGCTVIDTWLVDRYGRRVTLVASCFIMSLALLLNGSLPIAYPNNTNHVADYVCIIFIFIYTFGYSVGFGPAAWLYGAEIFPTNFRARGLNIAASASSIGSVISSQTWPIGMNNIGSKTHFIFMSTNFVSAFVIWFLYPETTSRTLEDMEALFNKDYHPRESSYNHRGRYSDRSESEAGGNGARASSPGALAKTLPNRS</sequence>
<evidence type="ECO:0000256" key="2">
    <source>
        <dbReference type="ARBA" id="ARBA00010992"/>
    </source>
</evidence>
<reference evidence="11" key="1">
    <citation type="submission" date="2023-01" db="EMBL/GenBank/DDBJ databases">
        <authorList>
            <person name="Van Ghelder C."/>
            <person name="Rancurel C."/>
        </authorList>
    </citation>
    <scope>NUCLEOTIDE SEQUENCE</scope>
    <source>
        <strain evidence="11">CNCM I-4278</strain>
    </source>
</reference>
<dbReference type="FunFam" id="1.20.1250.20:FF:000134">
    <property type="entry name" value="MFS sugar transporter protein"/>
    <property type="match status" value="1"/>
</dbReference>
<dbReference type="InterPro" id="IPR020846">
    <property type="entry name" value="MFS_dom"/>
</dbReference>
<feature type="transmembrane region" description="Helical" evidence="9">
    <location>
        <begin position="70"/>
        <end position="98"/>
    </location>
</feature>
<protein>
    <recommendedName>
        <fullName evidence="10">Major facilitator superfamily (MFS) profile domain-containing protein</fullName>
    </recommendedName>
</protein>
<organism evidence="11 12">
    <name type="scientific">Periconia digitata</name>
    <dbReference type="NCBI Taxonomy" id="1303443"/>
    <lineage>
        <taxon>Eukaryota</taxon>
        <taxon>Fungi</taxon>
        <taxon>Dikarya</taxon>
        <taxon>Ascomycota</taxon>
        <taxon>Pezizomycotina</taxon>
        <taxon>Dothideomycetes</taxon>
        <taxon>Pleosporomycetidae</taxon>
        <taxon>Pleosporales</taxon>
        <taxon>Massarineae</taxon>
        <taxon>Periconiaceae</taxon>
        <taxon>Periconia</taxon>
    </lineage>
</organism>
<dbReference type="AlphaFoldDB" id="A0A9W4U2L3"/>
<dbReference type="InterPro" id="IPR050360">
    <property type="entry name" value="MFS_Sugar_Transporters"/>
</dbReference>
<feature type="transmembrane region" description="Helical" evidence="9">
    <location>
        <begin position="236"/>
        <end position="260"/>
    </location>
</feature>
<evidence type="ECO:0000259" key="10">
    <source>
        <dbReference type="PROSITE" id="PS50850"/>
    </source>
</evidence>
<evidence type="ECO:0000256" key="3">
    <source>
        <dbReference type="ARBA" id="ARBA00022448"/>
    </source>
</evidence>
<dbReference type="EMBL" id="CAOQHR010000001">
    <property type="protein sequence ID" value="CAI6244419.1"/>
    <property type="molecule type" value="Genomic_DNA"/>
</dbReference>
<dbReference type="Pfam" id="PF00083">
    <property type="entry name" value="Sugar_tr"/>
    <property type="match status" value="1"/>
</dbReference>
<dbReference type="Proteomes" id="UP001152607">
    <property type="component" value="Unassembled WGS sequence"/>
</dbReference>
<keyword evidence="4 9" id="KW-0812">Transmembrane</keyword>
<evidence type="ECO:0000256" key="9">
    <source>
        <dbReference type="SAM" id="Phobius"/>
    </source>
</evidence>
<keyword evidence="12" id="KW-1185">Reference proteome</keyword>
<dbReference type="InterPro" id="IPR036259">
    <property type="entry name" value="MFS_trans_sf"/>
</dbReference>
<evidence type="ECO:0000256" key="4">
    <source>
        <dbReference type="ARBA" id="ARBA00022692"/>
    </source>
</evidence>
<comment type="caution">
    <text evidence="11">The sequence shown here is derived from an EMBL/GenBank/DDBJ whole genome shotgun (WGS) entry which is preliminary data.</text>
</comment>
<dbReference type="Gene3D" id="1.20.1250.20">
    <property type="entry name" value="MFS general substrate transporter like domains"/>
    <property type="match status" value="1"/>
</dbReference>
<feature type="transmembrane region" description="Helical" evidence="9">
    <location>
        <begin position="463"/>
        <end position="482"/>
    </location>
</feature>
<gene>
    <name evidence="11" type="ORF">PDIGIT_LOCUS715</name>
</gene>
<evidence type="ECO:0000313" key="12">
    <source>
        <dbReference type="Proteomes" id="UP001152607"/>
    </source>
</evidence>
<dbReference type="PANTHER" id="PTHR48022">
    <property type="entry name" value="PLASTIDIC GLUCOSE TRANSPORTER 4"/>
    <property type="match status" value="1"/>
</dbReference>